<evidence type="ECO:0008006" key="3">
    <source>
        <dbReference type="Google" id="ProtNLM"/>
    </source>
</evidence>
<evidence type="ECO:0000313" key="2">
    <source>
        <dbReference type="Proteomes" id="UP000078103"/>
    </source>
</evidence>
<protein>
    <recommendedName>
        <fullName evidence="3">CMP-N-acetylneuraminate-beta-galactosamide-alpha-2, 3-sialyltransferase</fullName>
    </recommendedName>
</protein>
<organism evidence="1 2">
    <name type="scientific">Eikenella corrodens</name>
    <dbReference type="NCBI Taxonomy" id="539"/>
    <lineage>
        <taxon>Bacteria</taxon>
        <taxon>Pseudomonadati</taxon>
        <taxon>Pseudomonadota</taxon>
        <taxon>Betaproteobacteria</taxon>
        <taxon>Neisseriales</taxon>
        <taxon>Neisseriaceae</taxon>
        <taxon>Eikenella</taxon>
    </lineage>
</organism>
<name>A0A1A9RKH9_EIKCO</name>
<dbReference type="EMBL" id="LXSH01000033">
    <property type="protein sequence ID" value="OAM19736.1"/>
    <property type="molecule type" value="Genomic_DNA"/>
</dbReference>
<reference evidence="2" key="1">
    <citation type="submission" date="2016-05" db="EMBL/GenBank/DDBJ databases">
        <title>Draft genome of Corynebacterium afermentans subsp. afermentans LCDC 88199T.</title>
        <authorList>
            <person name="Bernier A.-M."/>
            <person name="Bernard K."/>
        </authorList>
    </citation>
    <scope>NUCLEOTIDE SEQUENCE [LARGE SCALE GENOMIC DNA]</scope>
    <source>
        <strain evidence="2">NML120819</strain>
    </source>
</reference>
<dbReference type="AlphaFoldDB" id="A0A1A9RKH9"/>
<gene>
    <name evidence="1" type="ORF">A7P89_11670</name>
</gene>
<dbReference type="InterPro" id="IPR012477">
    <property type="entry name" value="Glyco_transf_52"/>
</dbReference>
<proteinExistence type="predicted"/>
<dbReference type="RefSeq" id="WP_064106612.1">
    <property type="nucleotide sequence ID" value="NZ_LXSH01000033.1"/>
</dbReference>
<sequence length="361" mass="40696">MADLANLIICLTPLQALMAQRLMAQRAEPFDLLMLCYEDADNAKFRHYFQVASAGSRHAEYTLIPQSKWRRELGLPRLLRGLDKEYATTFAASIDNPNVQYVLNRIRFAALETFDDGTGNLIPGSVLYRNSSNRQRQLMNRLRGIRLQTEDLRRLSRRHHTLYPGQPNIVAPTVPLDLWAAAEQGLPESGQGGLRQSEGREVLRSENGAVDECGLNERLPEKNTADVAAANPTPVRTRRILLGQPLLPNAADNAALAESLLRRFEIGEYFPHPRETYRVSGTEYIASPLIFEDYLLESLRREPDTRFEVYHLVSTAVLNVHAFPRTVVYAVRPAEAAFYTPGVARIYDVMAQLGIPIIDIE</sequence>
<evidence type="ECO:0000313" key="1">
    <source>
        <dbReference type="EMBL" id="OAM19736.1"/>
    </source>
</evidence>
<dbReference type="Proteomes" id="UP000078103">
    <property type="component" value="Unassembled WGS sequence"/>
</dbReference>
<accession>A0A1A9RKH9</accession>
<dbReference type="Gene3D" id="3.30.370.20">
    <property type="match status" value="1"/>
</dbReference>
<comment type="caution">
    <text evidence="1">The sequence shown here is derived from an EMBL/GenBank/DDBJ whole genome shotgun (WGS) entry which is preliminary data.</text>
</comment>
<dbReference type="Pfam" id="PF07922">
    <property type="entry name" value="Glyco_transf_52"/>
    <property type="match status" value="2"/>
</dbReference>